<feature type="transmembrane region" description="Helical" evidence="1">
    <location>
        <begin position="126"/>
        <end position="148"/>
    </location>
</feature>
<dbReference type="AlphaFoldDB" id="A0A926JTZ0"/>
<name>A0A926JTZ0_9FLAO</name>
<feature type="transmembrane region" description="Helical" evidence="1">
    <location>
        <begin position="95"/>
        <end position="114"/>
    </location>
</feature>
<dbReference type="Proteomes" id="UP000653730">
    <property type="component" value="Unassembled WGS sequence"/>
</dbReference>
<sequence length="158" mass="17259">MKAYRNPSLKAILLSGLLAGTLDITAAIIQAGIGGTGPLKLLQYVASGIFGTAAFSGGVLFAFYGLVFHYFIAMCWTILFFLVYRKLDLLRYNRIMTGVFYGIFIGCIMNFVVVPLSEVPRGPVRLLSLVLAISILIVAVGLPLSFLAHRFYSRTGKK</sequence>
<evidence type="ECO:0000256" key="1">
    <source>
        <dbReference type="SAM" id="Phobius"/>
    </source>
</evidence>
<organism evidence="2 3">
    <name type="scientific">Sinomicrobium weinanense</name>
    <dbReference type="NCBI Taxonomy" id="2842200"/>
    <lineage>
        <taxon>Bacteria</taxon>
        <taxon>Pseudomonadati</taxon>
        <taxon>Bacteroidota</taxon>
        <taxon>Flavobacteriia</taxon>
        <taxon>Flavobacteriales</taxon>
        <taxon>Flavobacteriaceae</taxon>
        <taxon>Sinomicrobium</taxon>
    </lineage>
</organism>
<evidence type="ECO:0008006" key="4">
    <source>
        <dbReference type="Google" id="ProtNLM"/>
    </source>
</evidence>
<keyword evidence="1" id="KW-0472">Membrane</keyword>
<dbReference type="EMBL" id="JACVDC010000050">
    <property type="protein sequence ID" value="MBC9797208.1"/>
    <property type="molecule type" value="Genomic_DNA"/>
</dbReference>
<reference evidence="2 3" key="1">
    <citation type="submission" date="2020-09" db="EMBL/GenBank/DDBJ databases">
        <title>Sinomicrobium weinanense sp. nov., a halophilic bacteria isolated from saline-alkali soil.</title>
        <authorList>
            <person name="Wu P."/>
            <person name="Ren H."/>
            <person name="Mei Y."/>
            <person name="Liang Y."/>
            <person name="Chen Z."/>
        </authorList>
    </citation>
    <scope>NUCLEOTIDE SEQUENCE [LARGE SCALE GENOMIC DNA]</scope>
    <source>
        <strain evidence="2 3">FJxs</strain>
    </source>
</reference>
<gene>
    <name evidence="2" type="ORF">IBL28_14625</name>
</gene>
<proteinExistence type="predicted"/>
<keyword evidence="1" id="KW-1133">Transmembrane helix</keyword>
<keyword evidence="3" id="KW-1185">Reference proteome</keyword>
<dbReference type="RefSeq" id="WP_187966346.1">
    <property type="nucleotide sequence ID" value="NZ_JACVDC010000050.1"/>
</dbReference>
<comment type="caution">
    <text evidence="2">The sequence shown here is derived from an EMBL/GenBank/DDBJ whole genome shotgun (WGS) entry which is preliminary data.</text>
</comment>
<feature type="transmembrane region" description="Helical" evidence="1">
    <location>
        <begin position="55"/>
        <end position="83"/>
    </location>
</feature>
<accession>A0A926JTZ0</accession>
<evidence type="ECO:0000313" key="2">
    <source>
        <dbReference type="EMBL" id="MBC9797208.1"/>
    </source>
</evidence>
<keyword evidence="1" id="KW-0812">Transmembrane</keyword>
<protein>
    <recommendedName>
        <fullName evidence="4">DUF1440 domain-containing protein</fullName>
    </recommendedName>
</protein>
<evidence type="ECO:0000313" key="3">
    <source>
        <dbReference type="Proteomes" id="UP000653730"/>
    </source>
</evidence>